<dbReference type="RefSeq" id="WP_338047168.1">
    <property type="nucleotide sequence ID" value="NZ_JAFBFI010000002.1"/>
</dbReference>
<sequence>MLNLEQELKIALKECEQLKLENRKLKEILKYHNINPDVTSSFQIVKKEVISTNKQKIHERLNIYKDLFKGRTDVYALRWESKNGKSGYSPACGNEWHPALCQKPKIKCSNCQHRTLLPLNDKIIYDHLSGKHTIGLYPLLQDETCWFLAVDFDKKNWEKDVRAFINTCKDLNVPAHIERSRSGNGCHVWIFFDQALPASLARRLGNVLLLDTLEKRYEVGMDSYDRLFPNQDTLPKGGFGNLIALPLQGGPRKNGNSVFIDENHNPYPDQWLYLKHVTKIGVDLVKNILKSSSKNELSITLKENEPPLNNGNQFYTPSRLTVIEKNGLYIDKENLPSSLIHKMIQLAAFKNPEFFKAQARRLSTHDIPRNITCFEETEKFLVLPRGCKEDLINLMNDYSIEYDFEENTNSGVKTSIAFSGKLRSEQEQAVQKLLENPIGILSATTEFGKTVIAAALIAKRNINTLIIVHRNQLIDQWKSSLSMFLNMDEKDIGQVGGGKNKQSNIIDIATIQSLNYKGEIKDQITQYGQIIVDECHHISAYSFERVLKKADAKYVHGLTATPYRKDGLQPIMTMQLGPIRYKVNAKNQAKVRPFEHILLPRHTNFKSTNEISKKDIHSIYKELINDEKRNQLIFNDVLKELDSGSVPIILTERVEHAVYFESRFKGFAKNIIVLSGKLSQREEKENLNKLINLSDAEERLIIAHWKICRRRL</sequence>
<name>A0ABS2QDY4_9BACI</name>
<dbReference type="InterPro" id="IPR014001">
    <property type="entry name" value="Helicase_ATP-bd"/>
</dbReference>
<dbReference type="InterPro" id="IPR054347">
    <property type="entry name" value="TOTE_primase"/>
</dbReference>
<feature type="coiled-coil region" evidence="5">
    <location>
        <begin position="1"/>
        <end position="28"/>
    </location>
</feature>
<dbReference type="Proteomes" id="UP000823486">
    <property type="component" value="Unassembled WGS sequence"/>
</dbReference>
<keyword evidence="1" id="KW-0547">Nucleotide-binding</keyword>
<dbReference type="PROSITE" id="PS51192">
    <property type="entry name" value="HELICASE_ATP_BIND_1"/>
    <property type="match status" value="1"/>
</dbReference>
<gene>
    <name evidence="7" type="ORF">JOC77_000707</name>
</gene>
<organism evidence="7 8">
    <name type="scientific">Peribacillus deserti</name>
    <dbReference type="NCBI Taxonomy" id="673318"/>
    <lineage>
        <taxon>Bacteria</taxon>
        <taxon>Bacillati</taxon>
        <taxon>Bacillota</taxon>
        <taxon>Bacilli</taxon>
        <taxon>Bacillales</taxon>
        <taxon>Bacillaceae</taxon>
        <taxon>Peribacillus</taxon>
    </lineage>
</organism>
<keyword evidence="5" id="KW-0175">Coiled coil</keyword>
<dbReference type="SUPFAM" id="SSF52540">
    <property type="entry name" value="P-loop containing nucleoside triphosphate hydrolases"/>
    <property type="match status" value="2"/>
</dbReference>
<dbReference type="Pfam" id="PF04851">
    <property type="entry name" value="ResIII"/>
    <property type="match status" value="1"/>
</dbReference>
<keyword evidence="2" id="KW-0378">Hydrolase</keyword>
<dbReference type="InterPro" id="IPR050615">
    <property type="entry name" value="ATP-dep_DNA_Helicase"/>
</dbReference>
<evidence type="ECO:0000313" key="7">
    <source>
        <dbReference type="EMBL" id="MBM7691302.1"/>
    </source>
</evidence>
<evidence type="ECO:0000313" key="8">
    <source>
        <dbReference type="Proteomes" id="UP000823486"/>
    </source>
</evidence>
<dbReference type="SMART" id="SM00487">
    <property type="entry name" value="DEXDc"/>
    <property type="match status" value="1"/>
</dbReference>
<dbReference type="InterPro" id="IPR006935">
    <property type="entry name" value="Helicase/UvrB_N"/>
</dbReference>
<comment type="caution">
    <text evidence="7">The sequence shown here is derived from an EMBL/GenBank/DDBJ whole genome shotgun (WGS) entry which is preliminary data.</text>
</comment>
<dbReference type="PANTHER" id="PTHR11274">
    <property type="entry name" value="RAD25/XP-B DNA REPAIR HELICASE"/>
    <property type="match status" value="1"/>
</dbReference>
<dbReference type="CDD" id="cd17926">
    <property type="entry name" value="DEXHc_RE"/>
    <property type="match status" value="1"/>
</dbReference>
<dbReference type="EMBL" id="JAFBFI010000002">
    <property type="protein sequence ID" value="MBM7691302.1"/>
    <property type="molecule type" value="Genomic_DNA"/>
</dbReference>
<dbReference type="Pfam" id="PF22548">
    <property type="entry name" value="AEP-TOTE"/>
    <property type="match status" value="1"/>
</dbReference>
<accession>A0ABS2QDY4</accession>
<keyword evidence="3" id="KW-0347">Helicase</keyword>
<evidence type="ECO:0000256" key="2">
    <source>
        <dbReference type="ARBA" id="ARBA00022801"/>
    </source>
</evidence>
<evidence type="ECO:0000256" key="3">
    <source>
        <dbReference type="ARBA" id="ARBA00022806"/>
    </source>
</evidence>
<evidence type="ECO:0000259" key="6">
    <source>
        <dbReference type="PROSITE" id="PS51192"/>
    </source>
</evidence>
<proteinExistence type="predicted"/>
<dbReference type="InterPro" id="IPR027417">
    <property type="entry name" value="P-loop_NTPase"/>
</dbReference>
<keyword evidence="8" id="KW-1185">Reference proteome</keyword>
<dbReference type="PANTHER" id="PTHR11274:SF0">
    <property type="entry name" value="GENERAL TRANSCRIPTION AND DNA REPAIR FACTOR IIH HELICASE SUBUNIT XPB"/>
    <property type="match status" value="1"/>
</dbReference>
<feature type="domain" description="Helicase ATP-binding" evidence="6">
    <location>
        <begin position="430"/>
        <end position="580"/>
    </location>
</feature>
<evidence type="ECO:0000256" key="1">
    <source>
        <dbReference type="ARBA" id="ARBA00022741"/>
    </source>
</evidence>
<keyword evidence="4" id="KW-0067">ATP-binding</keyword>
<dbReference type="Gene3D" id="3.40.50.300">
    <property type="entry name" value="P-loop containing nucleotide triphosphate hydrolases"/>
    <property type="match status" value="2"/>
</dbReference>
<protein>
    <recommendedName>
        <fullName evidence="6">Helicase ATP-binding domain-containing protein</fullName>
    </recommendedName>
</protein>
<evidence type="ECO:0000256" key="4">
    <source>
        <dbReference type="ARBA" id="ARBA00022840"/>
    </source>
</evidence>
<reference evidence="7 8" key="1">
    <citation type="submission" date="2021-01" db="EMBL/GenBank/DDBJ databases">
        <title>Genomic Encyclopedia of Type Strains, Phase IV (KMG-IV): sequencing the most valuable type-strain genomes for metagenomic binning, comparative biology and taxonomic classification.</title>
        <authorList>
            <person name="Goeker M."/>
        </authorList>
    </citation>
    <scope>NUCLEOTIDE SEQUENCE [LARGE SCALE GENOMIC DNA]</scope>
    <source>
        <strain evidence="7 8">DSM 105482</strain>
    </source>
</reference>
<evidence type="ECO:0000256" key="5">
    <source>
        <dbReference type="SAM" id="Coils"/>
    </source>
</evidence>